<proteinExistence type="predicted"/>
<dbReference type="EMBL" id="VKHP01000106">
    <property type="protein sequence ID" value="NEU98816.1"/>
    <property type="molecule type" value="Genomic_DNA"/>
</dbReference>
<sequence>MQIFDQEIERHRSPLVIGPVSARTDTAAAIGRARVKIHCGGASAKGTMQRLRDWIRSQIPAANQRRMAFFPAAALSYSARDQRFAQARNGDWSRGPRECPFSEQVFMTLMQKIHRLTDN</sequence>
<keyword evidence="2" id="KW-1185">Reference proteome</keyword>
<evidence type="ECO:0000313" key="1">
    <source>
        <dbReference type="EMBL" id="NEU98816.1"/>
    </source>
</evidence>
<comment type="caution">
    <text evidence="1">The sequence shown here is derived from an EMBL/GenBank/DDBJ whole genome shotgun (WGS) entry which is preliminary data.</text>
</comment>
<organism evidence="1 2">
    <name type="scientific">Bradyrhizobium uaiense</name>
    <dbReference type="NCBI Taxonomy" id="2594946"/>
    <lineage>
        <taxon>Bacteria</taxon>
        <taxon>Pseudomonadati</taxon>
        <taxon>Pseudomonadota</taxon>
        <taxon>Alphaproteobacteria</taxon>
        <taxon>Hyphomicrobiales</taxon>
        <taxon>Nitrobacteraceae</taxon>
        <taxon>Bradyrhizobium</taxon>
    </lineage>
</organism>
<dbReference type="RefSeq" id="WP_163157481.1">
    <property type="nucleotide sequence ID" value="NZ_VKHP01000106.1"/>
</dbReference>
<name>A0A6P1BJU3_9BRAD</name>
<protein>
    <submittedName>
        <fullName evidence="1">Uncharacterized protein</fullName>
    </submittedName>
</protein>
<reference evidence="1 2" key="1">
    <citation type="journal article" date="2020" name="Arch. Microbiol.">
        <title>Bradyrhizobium uaiense sp. nov., a new highly efficient cowpea symbiont.</title>
        <authorList>
            <person name="Cabral Michel D."/>
            <person name="Azarias Guimaraes A."/>
            <person name="Martins da Costa E."/>
            <person name="Soares de Carvalho T."/>
            <person name="Balsanelli E."/>
            <person name="Willems A."/>
            <person name="Maltempi de Souza E."/>
            <person name="de Souza Moreira F.M."/>
        </authorList>
    </citation>
    <scope>NUCLEOTIDE SEQUENCE [LARGE SCALE GENOMIC DNA]</scope>
    <source>
        <strain evidence="1 2">UFLA 03-164</strain>
    </source>
</reference>
<dbReference type="Proteomes" id="UP000468531">
    <property type="component" value="Unassembled WGS sequence"/>
</dbReference>
<accession>A0A6P1BJU3</accession>
<dbReference type="AlphaFoldDB" id="A0A6P1BJU3"/>
<gene>
    <name evidence="1" type="ORF">FNJ47_24045</name>
</gene>
<evidence type="ECO:0000313" key="2">
    <source>
        <dbReference type="Proteomes" id="UP000468531"/>
    </source>
</evidence>